<gene>
    <name evidence="4" type="primary">LOC118428122</name>
</gene>
<accession>A0A9J7N945</accession>
<feature type="compositionally biased region" description="Basic and acidic residues" evidence="2">
    <location>
        <begin position="263"/>
        <end position="322"/>
    </location>
</feature>
<feature type="compositionally biased region" description="Polar residues" evidence="2">
    <location>
        <begin position="203"/>
        <end position="230"/>
    </location>
</feature>
<evidence type="ECO:0000256" key="2">
    <source>
        <dbReference type="SAM" id="MobiDB-lite"/>
    </source>
</evidence>
<dbReference type="InterPro" id="IPR029488">
    <property type="entry name" value="Hmw/CFAP97"/>
</dbReference>
<dbReference type="AlphaFoldDB" id="A0A9J7N945"/>
<feature type="compositionally biased region" description="Low complexity" evidence="2">
    <location>
        <begin position="231"/>
        <end position="253"/>
    </location>
</feature>
<dbReference type="InterPro" id="IPR038792">
    <property type="entry name" value="CFAP97D1/2"/>
</dbReference>
<dbReference type="Pfam" id="PF13879">
    <property type="entry name" value="Hmw_CFAP97"/>
    <property type="match status" value="1"/>
</dbReference>
<dbReference type="Proteomes" id="UP000001554">
    <property type="component" value="Chromosome 12"/>
</dbReference>
<dbReference type="KEGG" id="bfo:118428122"/>
<name>A0A9J7N945_BRAFL</name>
<protein>
    <submittedName>
        <fullName evidence="4">Micronuclear linker histone polyprotein-like isoform X1</fullName>
    </submittedName>
</protein>
<reference evidence="3" key="1">
    <citation type="journal article" date="2020" name="Nat. Ecol. Evol.">
        <title>Deeply conserved synteny resolves early events in vertebrate evolution.</title>
        <authorList>
            <person name="Simakov O."/>
            <person name="Marletaz F."/>
            <person name="Yue J.X."/>
            <person name="O'Connell B."/>
            <person name="Jenkins J."/>
            <person name="Brandt A."/>
            <person name="Calef R."/>
            <person name="Tung C.H."/>
            <person name="Huang T.K."/>
            <person name="Schmutz J."/>
            <person name="Satoh N."/>
            <person name="Yu J.K."/>
            <person name="Putnam N.H."/>
            <person name="Green R.E."/>
            <person name="Rokhsar D.S."/>
        </authorList>
    </citation>
    <scope>NUCLEOTIDE SEQUENCE [LARGE SCALE GENOMIC DNA]</scope>
    <source>
        <strain evidence="3">S238N-H82</strain>
    </source>
</reference>
<evidence type="ECO:0000256" key="1">
    <source>
        <dbReference type="ARBA" id="ARBA00008315"/>
    </source>
</evidence>
<dbReference type="OrthoDB" id="2163395at2759"/>
<dbReference type="RefSeq" id="XP_035693991.1">
    <property type="nucleotide sequence ID" value="XM_035838098.1"/>
</dbReference>
<feature type="compositionally biased region" description="Basic and acidic residues" evidence="2">
    <location>
        <begin position="329"/>
        <end position="340"/>
    </location>
</feature>
<evidence type="ECO:0000313" key="3">
    <source>
        <dbReference type="Proteomes" id="UP000001554"/>
    </source>
</evidence>
<feature type="region of interest" description="Disordered" evidence="2">
    <location>
        <begin position="162"/>
        <end position="340"/>
    </location>
</feature>
<dbReference type="PANTHER" id="PTHR33768">
    <property type="entry name" value="MIP11318P"/>
    <property type="match status" value="1"/>
</dbReference>
<keyword evidence="3" id="KW-1185">Reference proteome</keyword>
<proteinExistence type="inferred from homology"/>
<reference evidence="4" key="2">
    <citation type="submission" date="2025-08" db="UniProtKB">
        <authorList>
            <consortium name="RefSeq"/>
        </authorList>
    </citation>
    <scope>IDENTIFICATION</scope>
    <source>
        <strain evidence="4">S238N-H82</strain>
        <tissue evidence="4">Testes</tissue>
    </source>
</reference>
<dbReference type="GeneID" id="118428122"/>
<comment type="similarity">
    <text evidence="1">Belongs to the CFAP97 family.</text>
</comment>
<evidence type="ECO:0000313" key="4">
    <source>
        <dbReference type="RefSeq" id="XP_035693991.1"/>
    </source>
</evidence>
<dbReference type="PANTHER" id="PTHR33768:SF3">
    <property type="entry name" value="MIP11318P"/>
    <property type="match status" value="1"/>
</dbReference>
<sequence>MHRAYQPITPAGNKLLQQKWDDKYYNEHRDLVRTAKPMVDTRAPRTYVHMHMKLRKLQLEEERLATIERDNRILLEKMSHIMRTKGRVDNRNEYEHHSLNREKRQRELMRITKENQEILKRIMKREPEYDHAKWQREWEKNEQFMDNIARYPKGWYDEWKGEEEKRRSMSRMSSGKKSGRKSQGVPLFVLQQDFTPRAKPPRSGQSPGRTGRTSQISGRTSQVSGRLSQYSGRSSRISGRSSAMSCQSSVSQAPRKGPSRQQKSRETSRQSTRRSSEQTPRKKSRTKSERKESTQSEDRKEDADQSKDAKQTDEPEKPKEEEGAAGGEEEPKKEVEEEEE</sequence>
<organism evidence="3 4">
    <name type="scientific">Branchiostoma floridae</name>
    <name type="common">Florida lancelet</name>
    <name type="synonym">Amphioxus</name>
    <dbReference type="NCBI Taxonomy" id="7739"/>
    <lineage>
        <taxon>Eukaryota</taxon>
        <taxon>Metazoa</taxon>
        <taxon>Chordata</taxon>
        <taxon>Cephalochordata</taxon>
        <taxon>Leptocardii</taxon>
        <taxon>Amphioxiformes</taxon>
        <taxon>Branchiostomatidae</taxon>
        <taxon>Branchiostoma</taxon>
    </lineage>
</organism>